<evidence type="ECO:0000313" key="2">
    <source>
        <dbReference type="Proteomes" id="UP001152622"/>
    </source>
</evidence>
<dbReference type="Proteomes" id="UP001152622">
    <property type="component" value="Chromosome 4"/>
</dbReference>
<protein>
    <submittedName>
        <fullName evidence="1">Uncharacterized protein</fullName>
    </submittedName>
</protein>
<accession>A0A9Q1J3X0</accession>
<name>A0A9Q1J3X0_SYNKA</name>
<keyword evidence="2" id="KW-1185">Reference proteome</keyword>
<evidence type="ECO:0000313" key="1">
    <source>
        <dbReference type="EMBL" id="KAJ8364715.1"/>
    </source>
</evidence>
<dbReference type="AlphaFoldDB" id="A0A9Q1J3X0"/>
<comment type="caution">
    <text evidence="1">The sequence shown here is derived from an EMBL/GenBank/DDBJ whole genome shotgun (WGS) entry which is preliminary data.</text>
</comment>
<dbReference type="EMBL" id="JAINUF010000004">
    <property type="protein sequence ID" value="KAJ8364715.1"/>
    <property type="molecule type" value="Genomic_DNA"/>
</dbReference>
<organism evidence="1 2">
    <name type="scientific">Synaphobranchus kaupii</name>
    <name type="common">Kaup's arrowtooth eel</name>
    <dbReference type="NCBI Taxonomy" id="118154"/>
    <lineage>
        <taxon>Eukaryota</taxon>
        <taxon>Metazoa</taxon>
        <taxon>Chordata</taxon>
        <taxon>Craniata</taxon>
        <taxon>Vertebrata</taxon>
        <taxon>Euteleostomi</taxon>
        <taxon>Actinopterygii</taxon>
        <taxon>Neopterygii</taxon>
        <taxon>Teleostei</taxon>
        <taxon>Anguilliformes</taxon>
        <taxon>Synaphobranchidae</taxon>
        <taxon>Synaphobranchus</taxon>
    </lineage>
</organism>
<gene>
    <name evidence="1" type="ORF">SKAU_G00135460</name>
</gene>
<reference evidence="1" key="1">
    <citation type="journal article" date="2023" name="Science">
        <title>Genome structures resolve the early diversification of teleost fishes.</title>
        <authorList>
            <person name="Parey E."/>
            <person name="Louis A."/>
            <person name="Montfort J."/>
            <person name="Bouchez O."/>
            <person name="Roques C."/>
            <person name="Iampietro C."/>
            <person name="Lluch J."/>
            <person name="Castinel A."/>
            <person name="Donnadieu C."/>
            <person name="Desvignes T."/>
            <person name="Floi Bucao C."/>
            <person name="Jouanno E."/>
            <person name="Wen M."/>
            <person name="Mejri S."/>
            <person name="Dirks R."/>
            <person name="Jansen H."/>
            <person name="Henkel C."/>
            <person name="Chen W.J."/>
            <person name="Zahm M."/>
            <person name="Cabau C."/>
            <person name="Klopp C."/>
            <person name="Thompson A.W."/>
            <person name="Robinson-Rechavi M."/>
            <person name="Braasch I."/>
            <person name="Lecointre G."/>
            <person name="Bobe J."/>
            <person name="Postlethwait J.H."/>
            <person name="Berthelot C."/>
            <person name="Roest Crollius H."/>
            <person name="Guiguen Y."/>
        </authorList>
    </citation>
    <scope>NUCLEOTIDE SEQUENCE</scope>
    <source>
        <strain evidence="1">WJC10195</strain>
    </source>
</reference>
<proteinExistence type="predicted"/>
<sequence length="82" mass="9052">MPALSPQIAEGRRCFCSGQSWTLCSCSCTCSSPPHDSRQGGPALVHREELKQDQASQSPSLRKWHKWQRSPQTCSGTAYAMV</sequence>